<protein>
    <submittedName>
        <fullName evidence="4">YafY family protein</fullName>
    </submittedName>
</protein>
<keyword evidence="1" id="KW-0805">Transcription regulation</keyword>
<dbReference type="Pfam" id="PF08279">
    <property type="entry name" value="HTH_11"/>
    <property type="match status" value="1"/>
</dbReference>
<dbReference type="Pfam" id="PF13280">
    <property type="entry name" value="WYL"/>
    <property type="match status" value="1"/>
</dbReference>
<dbReference type="InterPro" id="IPR001034">
    <property type="entry name" value="DeoR_HTH"/>
</dbReference>
<dbReference type="PROSITE" id="PS51000">
    <property type="entry name" value="HTH_DEOR_2"/>
    <property type="match status" value="1"/>
</dbReference>
<proteinExistence type="predicted"/>
<evidence type="ECO:0000313" key="5">
    <source>
        <dbReference type="Proteomes" id="UP001146067"/>
    </source>
</evidence>
<dbReference type="GO" id="GO:0003700">
    <property type="term" value="F:DNA-binding transcription factor activity"/>
    <property type="evidence" value="ECO:0007669"/>
    <property type="project" value="InterPro"/>
</dbReference>
<gene>
    <name evidence="4" type="ORF">O1R50_07695</name>
</gene>
<dbReference type="Gene3D" id="1.10.10.10">
    <property type="entry name" value="Winged helix-like DNA-binding domain superfamily/Winged helix DNA-binding domain"/>
    <property type="match status" value="1"/>
</dbReference>
<name>A0A9X3P7F9_9ACTN</name>
<dbReference type="InterPro" id="IPR026881">
    <property type="entry name" value="WYL_dom"/>
</dbReference>
<keyword evidence="5" id="KW-1185">Reference proteome</keyword>
<evidence type="ECO:0000256" key="2">
    <source>
        <dbReference type="ARBA" id="ARBA00023163"/>
    </source>
</evidence>
<dbReference type="PIRSF" id="PIRSF016838">
    <property type="entry name" value="PafC"/>
    <property type="match status" value="1"/>
</dbReference>
<dbReference type="InterPro" id="IPR051534">
    <property type="entry name" value="CBASS_pafABC_assoc_protein"/>
</dbReference>
<evidence type="ECO:0000256" key="1">
    <source>
        <dbReference type="ARBA" id="ARBA00023015"/>
    </source>
</evidence>
<accession>A0A9X3P7F9</accession>
<dbReference type="RefSeq" id="WP_270109341.1">
    <property type="nucleotide sequence ID" value="NZ_JAPZVP010000005.1"/>
</dbReference>
<dbReference type="SUPFAM" id="SSF46785">
    <property type="entry name" value="Winged helix' DNA-binding domain"/>
    <property type="match status" value="1"/>
</dbReference>
<sequence>MLETSARLLRVLALLQSQRDWSGAALAERLGVSTRTVRSDIDRLRQLGYRVHSTTGSAGGYRLEAGNAMPPLLLDDEEAVAVAVGLRAAASGSVAGIEETSLRALAKLEQTLPSRLRRRIDMLISATASAAGAGPTVDAPVLTLIAEAVYRHEQLRFDYRDRAGQETRRRVEPHRLVYTERRWYLLAWDVDRGDWRTFRADRVSPRIPNGPRFTPKEPPEEAVAHVLRGLGHSAWRHQAVIRLRAPVEQVAAMLPPGSGLLEPAGDAECLWRTGSDSLRDLTNYITGLDLPFSVEAPQALRDHLQDLASRYTEAAGLDPRTSKKVME</sequence>
<dbReference type="EMBL" id="JAPZVP010000005">
    <property type="protein sequence ID" value="MDA1359499.1"/>
    <property type="molecule type" value="Genomic_DNA"/>
</dbReference>
<dbReference type="PANTHER" id="PTHR34580">
    <property type="match status" value="1"/>
</dbReference>
<feature type="domain" description="HTH deoR-type" evidence="3">
    <location>
        <begin position="4"/>
        <end position="59"/>
    </location>
</feature>
<dbReference type="InterPro" id="IPR013196">
    <property type="entry name" value="HTH_11"/>
</dbReference>
<dbReference type="InterPro" id="IPR036388">
    <property type="entry name" value="WH-like_DNA-bd_sf"/>
</dbReference>
<dbReference type="Proteomes" id="UP001146067">
    <property type="component" value="Unassembled WGS sequence"/>
</dbReference>
<dbReference type="InterPro" id="IPR028349">
    <property type="entry name" value="PafC-like"/>
</dbReference>
<evidence type="ECO:0000259" key="3">
    <source>
        <dbReference type="PROSITE" id="PS51000"/>
    </source>
</evidence>
<dbReference type="Pfam" id="PF25583">
    <property type="entry name" value="WCX"/>
    <property type="match status" value="1"/>
</dbReference>
<evidence type="ECO:0000313" key="4">
    <source>
        <dbReference type="EMBL" id="MDA1359499.1"/>
    </source>
</evidence>
<dbReference type="PANTHER" id="PTHR34580:SF3">
    <property type="entry name" value="PROTEIN PAFB"/>
    <property type="match status" value="1"/>
</dbReference>
<dbReference type="InterPro" id="IPR057727">
    <property type="entry name" value="WCX_dom"/>
</dbReference>
<dbReference type="PROSITE" id="PS52050">
    <property type="entry name" value="WYL"/>
    <property type="match status" value="1"/>
</dbReference>
<organism evidence="4 5">
    <name type="scientific">Glycomyces luteolus</name>
    <dbReference type="NCBI Taxonomy" id="2670330"/>
    <lineage>
        <taxon>Bacteria</taxon>
        <taxon>Bacillati</taxon>
        <taxon>Actinomycetota</taxon>
        <taxon>Actinomycetes</taxon>
        <taxon>Glycomycetales</taxon>
        <taxon>Glycomycetaceae</taxon>
        <taxon>Glycomyces</taxon>
    </lineage>
</organism>
<comment type="caution">
    <text evidence="4">The sequence shown here is derived from an EMBL/GenBank/DDBJ whole genome shotgun (WGS) entry which is preliminary data.</text>
</comment>
<keyword evidence="2" id="KW-0804">Transcription</keyword>
<reference evidence="4" key="1">
    <citation type="submission" date="2022-12" db="EMBL/GenBank/DDBJ databases">
        <title>Gycomyces niveus sp.nov.,a novel actinomycete isolated from soil in Shouguan.</title>
        <authorList>
            <person name="Yang X."/>
        </authorList>
    </citation>
    <scope>NUCLEOTIDE SEQUENCE</scope>
    <source>
        <strain evidence="4">NEAU-A15</strain>
    </source>
</reference>
<dbReference type="AlphaFoldDB" id="A0A9X3P7F9"/>
<dbReference type="InterPro" id="IPR036390">
    <property type="entry name" value="WH_DNA-bd_sf"/>
</dbReference>